<reference evidence="1 2" key="1">
    <citation type="journal article" date="2019" name="Nat. Ecol. Evol.">
        <title>Megaphylogeny resolves global patterns of mushroom evolution.</title>
        <authorList>
            <person name="Varga T."/>
            <person name="Krizsan K."/>
            <person name="Foldi C."/>
            <person name="Dima B."/>
            <person name="Sanchez-Garcia M."/>
            <person name="Sanchez-Ramirez S."/>
            <person name="Szollosi G.J."/>
            <person name="Szarkandi J.G."/>
            <person name="Papp V."/>
            <person name="Albert L."/>
            <person name="Andreopoulos W."/>
            <person name="Angelini C."/>
            <person name="Antonin V."/>
            <person name="Barry K.W."/>
            <person name="Bougher N.L."/>
            <person name="Buchanan P."/>
            <person name="Buyck B."/>
            <person name="Bense V."/>
            <person name="Catcheside P."/>
            <person name="Chovatia M."/>
            <person name="Cooper J."/>
            <person name="Damon W."/>
            <person name="Desjardin D."/>
            <person name="Finy P."/>
            <person name="Geml J."/>
            <person name="Haridas S."/>
            <person name="Hughes K."/>
            <person name="Justo A."/>
            <person name="Karasinski D."/>
            <person name="Kautmanova I."/>
            <person name="Kiss B."/>
            <person name="Kocsube S."/>
            <person name="Kotiranta H."/>
            <person name="LaButti K.M."/>
            <person name="Lechner B.E."/>
            <person name="Liimatainen K."/>
            <person name="Lipzen A."/>
            <person name="Lukacs Z."/>
            <person name="Mihaltcheva S."/>
            <person name="Morgado L.N."/>
            <person name="Niskanen T."/>
            <person name="Noordeloos M.E."/>
            <person name="Ohm R.A."/>
            <person name="Ortiz-Santana B."/>
            <person name="Ovrebo C."/>
            <person name="Racz N."/>
            <person name="Riley R."/>
            <person name="Savchenko A."/>
            <person name="Shiryaev A."/>
            <person name="Soop K."/>
            <person name="Spirin V."/>
            <person name="Szebenyi C."/>
            <person name="Tomsovsky M."/>
            <person name="Tulloss R.E."/>
            <person name="Uehling J."/>
            <person name="Grigoriev I.V."/>
            <person name="Vagvolgyi C."/>
            <person name="Papp T."/>
            <person name="Martin F.M."/>
            <person name="Miettinen O."/>
            <person name="Hibbett D.S."/>
            <person name="Nagy L.G."/>
        </authorList>
    </citation>
    <scope>NUCLEOTIDE SEQUENCE [LARGE SCALE GENOMIC DNA]</scope>
    <source>
        <strain evidence="1 2">OMC1185</strain>
    </source>
</reference>
<evidence type="ECO:0000313" key="2">
    <source>
        <dbReference type="Proteomes" id="UP000305948"/>
    </source>
</evidence>
<dbReference type="EMBL" id="ML213514">
    <property type="protein sequence ID" value="TFK50112.1"/>
    <property type="molecule type" value="Genomic_DNA"/>
</dbReference>
<name>A0A5C3MZ11_9AGAM</name>
<organism evidence="1 2">
    <name type="scientific">Heliocybe sulcata</name>
    <dbReference type="NCBI Taxonomy" id="5364"/>
    <lineage>
        <taxon>Eukaryota</taxon>
        <taxon>Fungi</taxon>
        <taxon>Dikarya</taxon>
        <taxon>Basidiomycota</taxon>
        <taxon>Agaricomycotina</taxon>
        <taxon>Agaricomycetes</taxon>
        <taxon>Gloeophyllales</taxon>
        <taxon>Gloeophyllaceae</taxon>
        <taxon>Heliocybe</taxon>
    </lineage>
</organism>
<accession>A0A5C3MZ11</accession>
<gene>
    <name evidence="1" type="ORF">OE88DRAFT_1661659</name>
</gene>
<keyword evidence="2" id="KW-1185">Reference proteome</keyword>
<evidence type="ECO:0000313" key="1">
    <source>
        <dbReference type="EMBL" id="TFK50112.1"/>
    </source>
</evidence>
<proteinExistence type="predicted"/>
<dbReference type="AlphaFoldDB" id="A0A5C3MZ11"/>
<protein>
    <submittedName>
        <fullName evidence="1">Uncharacterized protein</fullName>
    </submittedName>
</protein>
<sequence>MRSLYVISAIGPPLFNIHPPQILSFLSVPLTSRLYQKPIASILFARTQAGTGLLHSLTVAAKS</sequence>
<dbReference type="Proteomes" id="UP000305948">
    <property type="component" value="Unassembled WGS sequence"/>
</dbReference>